<evidence type="ECO:0000256" key="2">
    <source>
        <dbReference type="RuleBase" id="RU362097"/>
    </source>
</evidence>
<keyword evidence="2" id="KW-0449">Lipoprotein</keyword>
<feature type="signal peptide" evidence="2">
    <location>
        <begin position="1"/>
        <end position="22"/>
    </location>
</feature>
<keyword evidence="2" id="KW-0732">Signal</keyword>
<keyword evidence="2" id="KW-0472">Membrane</keyword>
<accession>A0A5E4WGN5</accession>
<feature type="region of interest" description="Disordered" evidence="3">
    <location>
        <begin position="42"/>
        <end position="62"/>
    </location>
</feature>
<keyword evidence="5" id="KW-1185">Reference proteome</keyword>
<dbReference type="Gene3D" id="2.20.200.10">
    <property type="entry name" value="Outer membrane efflux proteins (OEP)"/>
    <property type="match status" value="1"/>
</dbReference>
<sequence>MDSLRRWARCLAIGFTALPALSALVSCAVGPDFHTPAAPSVAQYTAGTQPPGTAAADSPQGAAQRFDAGAMVPVDWWTRFGSPGLDRLVADALAASPTLVAAVAKLRQAQEDYAARAGGTRWPSADLNLSAKRQQVDLASFGITSVPNPGPFSLYNASVDVSYTLDIFGANRRTLEGLAAQTDYARFQWEAARLALAANVVTAAIRRASLRAQLSAAEGALAAQTQQLSITQERLSAGGVAQLDVENQQSLVAQTAATLPALRQQIAQLDHQLALYLGQPPGTFASPELTLHSLQLPEDLPLVLPSALARRRPDVRASEALLHRASADVGVATANLYPRFTLTGSFGSQRTRAADLADSVNVWNIGMSLLQPIFRGGQLRAERRSAVAAYDAALANYQQTVLQGFVQVADALRTLESDAQTLQARSEAATRADRAWRISEARYRAGGISQLALLDAQRQALDTARAQREAQGARLADTAALFQALGGGWQETDHPAASAPASSTRHSTSDATGARFNAD</sequence>
<dbReference type="PANTHER" id="PTHR30203">
    <property type="entry name" value="OUTER MEMBRANE CATION EFFLUX PROTEIN"/>
    <property type="match status" value="1"/>
</dbReference>
<name>A0A5E4WGN5_9BURK</name>
<comment type="similarity">
    <text evidence="1 2">Belongs to the outer membrane factor (OMF) (TC 1.B.17) family.</text>
</comment>
<dbReference type="GO" id="GO:0015562">
    <property type="term" value="F:efflux transmembrane transporter activity"/>
    <property type="evidence" value="ECO:0007669"/>
    <property type="project" value="InterPro"/>
</dbReference>
<dbReference type="NCBIfam" id="TIGR01845">
    <property type="entry name" value="outer_NodT"/>
    <property type="match status" value="1"/>
</dbReference>
<dbReference type="EMBL" id="CABPRZ010000013">
    <property type="protein sequence ID" value="VVE23992.1"/>
    <property type="molecule type" value="Genomic_DNA"/>
</dbReference>
<dbReference type="PROSITE" id="PS51257">
    <property type="entry name" value="PROKAR_LIPOPROTEIN"/>
    <property type="match status" value="1"/>
</dbReference>
<feature type="chain" id="PRO_5023092731" evidence="2">
    <location>
        <begin position="23"/>
        <end position="519"/>
    </location>
</feature>
<dbReference type="Pfam" id="PF02321">
    <property type="entry name" value="OEP"/>
    <property type="match status" value="2"/>
</dbReference>
<dbReference type="GO" id="GO:0005886">
    <property type="term" value="C:plasma membrane"/>
    <property type="evidence" value="ECO:0007669"/>
    <property type="project" value="UniProtKB-SubCell"/>
</dbReference>
<dbReference type="InterPro" id="IPR003423">
    <property type="entry name" value="OMP_efflux"/>
</dbReference>
<dbReference type="OrthoDB" id="9770517at2"/>
<feature type="compositionally biased region" description="Low complexity" evidence="3">
    <location>
        <begin position="45"/>
        <end position="56"/>
    </location>
</feature>
<gene>
    <name evidence="4" type="primary">oprM_3</name>
    <name evidence="4" type="ORF">PTE30175_03203</name>
</gene>
<reference evidence="4 5" key="1">
    <citation type="submission" date="2019-08" db="EMBL/GenBank/DDBJ databases">
        <authorList>
            <person name="Peeters C."/>
        </authorList>
    </citation>
    <scope>NUCLEOTIDE SEQUENCE [LARGE SCALE GENOMIC DNA]</scope>
    <source>
        <strain evidence="4 5">LMG 30175</strain>
    </source>
</reference>
<feature type="region of interest" description="Disordered" evidence="3">
    <location>
        <begin position="489"/>
        <end position="519"/>
    </location>
</feature>
<evidence type="ECO:0000313" key="5">
    <source>
        <dbReference type="Proteomes" id="UP000414233"/>
    </source>
</evidence>
<keyword evidence="2" id="KW-1134">Transmembrane beta strand</keyword>
<protein>
    <submittedName>
        <fullName evidence="4">Outer membrane protein OprM</fullName>
    </submittedName>
</protein>
<keyword evidence="2" id="KW-0564">Palmitate</keyword>
<dbReference type="RefSeq" id="WP_150698051.1">
    <property type="nucleotide sequence ID" value="NZ_CABPRZ010000013.1"/>
</dbReference>
<keyword evidence="2" id="KW-0812">Transmembrane</keyword>
<dbReference type="InterPro" id="IPR010131">
    <property type="entry name" value="MdtP/NodT-like"/>
</dbReference>
<evidence type="ECO:0000313" key="4">
    <source>
        <dbReference type="EMBL" id="VVE23992.1"/>
    </source>
</evidence>
<dbReference type="Gene3D" id="1.20.1600.10">
    <property type="entry name" value="Outer membrane efflux proteins (OEP)"/>
    <property type="match status" value="1"/>
</dbReference>
<evidence type="ECO:0000256" key="3">
    <source>
        <dbReference type="SAM" id="MobiDB-lite"/>
    </source>
</evidence>
<organism evidence="4 5">
    <name type="scientific">Pandoraea terrae</name>
    <dbReference type="NCBI Taxonomy" id="1537710"/>
    <lineage>
        <taxon>Bacteria</taxon>
        <taxon>Pseudomonadati</taxon>
        <taxon>Pseudomonadota</taxon>
        <taxon>Betaproteobacteria</taxon>
        <taxon>Burkholderiales</taxon>
        <taxon>Burkholderiaceae</taxon>
        <taxon>Pandoraea</taxon>
    </lineage>
</organism>
<feature type="compositionally biased region" description="Polar residues" evidence="3">
    <location>
        <begin position="500"/>
        <end position="511"/>
    </location>
</feature>
<dbReference type="Proteomes" id="UP000414233">
    <property type="component" value="Unassembled WGS sequence"/>
</dbReference>
<dbReference type="SUPFAM" id="SSF56954">
    <property type="entry name" value="Outer membrane efflux proteins (OEP)"/>
    <property type="match status" value="1"/>
</dbReference>
<comment type="subcellular location">
    <subcellularLocation>
        <location evidence="2">Cell membrane</location>
        <topology evidence="2">Lipid-anchor</topology>
    </subcellularLocation>
</comment>
<proteinExistence type="inferred from homology"/>
<dbReference type="PANTHER" id="PTHR30203:SF33">
    <property type="entry name" value="BLR4455 PROTEIN"/>
    <property type="match status" value="1"/>
</dbReference>
<dbReference type="AlphaFoldDB" id="A0A5E4WGN5"/>
<evidence type="ECO:0000256" key="1">
    <source>
        <dbReference type="ARBA" id="ARBA00007613"/>
    </source>
</evidence>